<accession>A0AA88DT41</accession>
<protein>
    <submittedName>
        <fullName evidence="2">Uncharacterized protein</fullName>
    </submittedName>
</protein>
<comment type="caution">
    <text evidence="2">The sequence shown here is derived from an EMBL/GenBank/DDBJ whole genome shotgun (WGS) entry which is preliminary data.</text>
</comment>
<gene>
    <name evidence="2" type="ORF">TIFTF001_030056</name>
</gene>
<feature type="region of interest" description="Disordered" evidence="1">
    <location>
        <begin position="31"/>
        <end position="50"/>
    </location>
</feature>
<organism evidence="2 3">
    <name type="scientific">Ficus carica</name>
    <name type="common">Common fig</name>
    <dbReference type="NCBI Taxonomy" id="3494"/>
    <lineage>
        <taxon>Eukaryota</taxon>
        <taxon>Viridiplantae</taxon>
        <taxon>Streptophyta</taxon>
        <taxon>Embryophyta</taxon>
        <taxon>Tracheophyta</taxon>
        <taxon>Spermatophyta</taxon>
        <taxon>Magnoliopsida</taxon>
        <taxon>eudicotyledons</taxon>
        <taxon>Gunneridae</taxon>
        <taxon>Pentapetalae</taxon>
        <taxon>rosids</taxon>
        <taxon>fabids</taxon>
        <taxon>Rosales</taxon>
        <taxon>Moraceae</taxon>
        <taxon>Ficeae</taxon>
        <taxon>Ficus</taxon>
    </lineage>
</organism>
<proteinExistence type="predicted"/>
<feature type="compositionally biased region" description="Basic and acidic residues" evidence="1">
    <location>
        <begin position="8"/>
        <end position="21"/>
    </location>
</feature>
<name>A0AA88DT41_FICCA</name>
<keyword evidence="3" id="KW-1185">Reference proteome</keyword>
<dbReference type="AlphaFoldDB" id="A0AA88DT41"/>
<dbReference type="Proteomes" id="UP001187192">
    <property type="component" value="Unassembled WGS sequence"/>
</dbReference>
<dbReference type="EMBL" id="BTGU01000104">
    <property type="protein sequence ID" value="GMN60968.1"/>
    <property type="molecule type" value="Genomic_DNA"/>
</dbReference>
<sequence>MSSANYTDELHRDMEGSEPVHVRGLLRSAFLQDNHTHRHPKIKTTNVPNKYHKPSFCNTSC</sequence>
<reference evidence="2" key="1">
    <citation type="submission" date="2023-07" db="EMBL/GenBank/DDBJ databases">
        <title>draft genome sequence of fig (Ficus carica).</title>
        <authorList>
            <person name="Takahashi T."/>
            <person name="Nishimura K."/>
        </authorList>
    </citation>
    <scope>NUCLEOTIDE SEQUENCE</scope>
</reference>
<feature type="region of interest" description="Disordered" evidence="1">
    <location>
        <begin position="1"/>
        <end position="21"/>
    </location>
</feature>
<evidence type="ECO:0000256" key="1">
    <source>
        <dbReference type="SAM" id="MobiDB-lite"/>
    </source>
</evidence>
<evidence type="ECO:0000313" key="2">
    <source>
        <dbReference type="EMBL" id="GMN60968.1"/>
    </source>
</evidence>
<evidence type="ECO:0000313" key="3">
    <source>
        <dbReference type="Proteomes" id="UP001187192"/>
    </source>
</evidence>
<dbReference type="Gramene" id="FCD_00032899-RA">
    <property type="protein sequence ID" value="FCD_00032899-RA:cds"/>
    <property type="gene ID" value="FCD_00032899"/>
</dbReference>